<protein>
    <submittedName>
        <fullName evidence="1">Uncharacterized protein</fullName>
    </submittedName>
</protein>
<dbReference type="Proteomes" id="UP001056384">
    <property type="component" value="Chromosome 2"/>
</dbReference>
<dbReference type="EMBL" id="CP099419">
    <property type="protein sequence ID" value="USW50240.1"/>
    <property type="molecule type" value="Genomic_DNA"/>
</dbReference>
<evidence type="ECO:0000313" key="2">
    <source>
        <dbReference type="Proteomes" id="UP001056384"/>
    </source>
</evidence>
<name>A0A9Q9AJL7_9PEZI</name>
<sequence>MTGPRIEVRLANRHRFTTVNDVVEVQAFTLFLRTLIKPQREALKRFTILLDGYYPGASITSGELKDLVNVKRLSIIVTGADTTSFGGLHKLARLPVKEVDISFHVPWYNEGRGAQIQEAADSLRAHLLRPWEEIEMEEKSGAEQSAVEWKDRVSKRESFQDRRHTLRAGRALRNMKNA</sequence>
<organism evidence="1 2">
    <name type="scientific">Septoria linicola</name>
    <dbReference type="NCBI Taxonomy" id="215465"/>
    <lineage>
        <taxon>Eukaryota</taxon>
        <taxon>Fungi</taxon>
        <taxon>Dikarya</taxon>
        <taxon>Ascomycota</taxon>
        <taxon>Pezizomycotina</taxon>
        <taxon>Dothideomycetes</taxon>
        <taxon>Dothideomycetidae</taxon>
        <taxon>Mycosphaerellales</taxon>
        <taxon>Mycosphaerellaceae</taxon>
        <taxon>Septoria</taxon>
    </lineage>
</organism>
<gene>
    <name evidence="1" type="ORF">Slin15195_G035590</name>
</gene>
<dbReference type="AlphaFoldDB" id="A0A9Q9AJL7"/>
<reference evidence="1" key="1">
    <citation type="submission" date="2022-06" db="EMBL/GenBank/DDBJ databases">
        <title>Complete genome sequences of two strains of the flax pathogen Septoria linicola.</title>
        <authorList>
            <person name="Lapalu N."/>
            <person name="Simon A."/>
            <person name="Demenou B."/>
            <person name="Paumier D."/>
            <person name="Guillot M.-P."/>
            <person name="Gout L."/>
            <person name="Valade R."/>
        </authorList>
    </citation>
    <scope>NUCLEOTIDE SEQUENCE</scope>
    <source>
        <strain evidence="1">SE15195</strain>
    </source>
</reference>
<proteinExistence type="predicted"/>
<keyword evidence="2" id="KW-1185">Reference proteome</keyword>
<accession>A0A9Q9AJL7</accession>
<evidence type="ECO:0000313" key="1">
    <source>
        <dbReference type="EMBL" id="USW50240.1"/>
    </source>
</evidence>